<feature type="transmembrane region" description="Helical" evidence="1">
    <location>
        <begin position="144"/>
        <end position="163"/>
    </location>
</feature>
<name>A0A6N8JHH8_9BACT</name>
<evidence type="ECO:0008006" key="4">
    <source>
        <dbReference type="Google" id="ProtNLM"/>
    </source>
</evidence>
<protein>
    <recommendedName>
        <fullName evidence="4">Glycosyltransferase RgtA/B/C/D-like domain-containing protein</fullName>
    </recommendedName>
</protein>
<feature type="transmembrane region" description="Helical" evidence="1">
    <location>
        <begin position="92"/>
        <end position="112"/>
    </location>
</feature>
<sequence>MTIKQPLLPREFRQYIWHNRENKISLLLSVAAAFILFFIFKKLYPFPNFLPDSYSYLDAAFNNVNINMWPVGYSKFLRFISVFNRSDTGMALVQYLLLQASILFFLFSVRYLLEPGKWVMRVLFFLLVLNPLWFYISNFVSSDALFAALSVLWLTSLLWLLYLPNLRMLILHALVLGFVFSVRYNALYYPFISILAILMTKGTVKLKLLSLVIILLPVSWFITYTTLKFGEKTGVAQFSAFGGWQMGSNALFMYAHVPVTDRKPVPEQFKKLHGITLKHMDSLQHVKIRPDNELGIYYLWDEKAPLKVYLAQKYKKDSTTPYLKRWSGVAPLYGKYGSYLIGQYPAAFARYYLLPNLLNYYSPSPEFLAIDNMGKDSVDQMAVVWFGYKTNKVKSLSKDRKIQLTEFFPPILAMINIIFFLSFLGFLFLGGFARISIYYRKALIIMLLVWISNLVFSVVASPIVLRYQAFPFIITLAFGGLLLGYVVKESFVPKEDFATRIPGEAGIG</sequence>
<organism evidence="2 3">
    <name type="scientific">Chitinophaga oryziterrae</name>
    <dbReference type="NCBI Taxonomy" id="1031224"/>
    <lineage>
        <taxon>Bacteria</taxon>
        <taxon>Pseudomonadati</taxon>
        <taxon>Bacteroidota</taxon>
        <taxon>Chitinophagia</taxon>
        <taxon>Chitinophagales</taxon>
        <taxon>Chitinophagaceae</taxon>
        <taxon>Chitinophaga</taxon>
    </lineage>
</organism>
<evidence type="ECO:0000313" key="2">
    <source>
        <dbReference type="EMBL" id="MVT44670.1"/>
    </source>
</evidence>
<keyword evidence="3" id="KW-1185">Reference proteome</keyword>
<feature type="transmembrane region" description="Helical" evidence="1">
    <location>
        <begin position="407"/>
        <end position="430"/>
    </location>
</feature>
<feature type="transmembrane region" description="Helical" evidence="1">
    <location>
        <begin position="118"/>
        <end position="137"/>
    </location>
</feature>
<dbReference type="RefSeq" id="WP_157303457.1">
    <property type="nucleotide sequence ID" value="NZ_BAAAZB010000018.1"/>
</dbReference>
<accession>A0A6N8JHH8</accession>
<dbReference type="OrthoDB" id="636847at2"/>
<evidence type="ECO:0000313" key="3">
    <source>
        <dbReference type="Proteomes" id="UP000468388"/>
    </source>
</evidence>
<dbReference type="EMBL" id="WRXO01000012">
    <property type="protein sequence ID" value="MVT44670.1"/>
    <property type="molecule type" value="Genomic_DNA"/>
</dbReference>
<reference evidence="2 3" key="1">
    <citation type="submission" date="2019-12" db="EMBL/GenBank/DDBJ databases">
        <title>The draft genomic sequence of strain Chitinophaga oryziterrae JCM 16595.</title>
        <authorList>
            <person name="Zhang X."/>
        </authorList>
    </citation>
    <scope>NUCLEOTIDE SEQUENCE [LARGE SCALE GENOMIC DNA]</scope>
    <source>
        <strain evidence="2 3">JCM 16595</strain>
    </source>
</reference>
<dbReference type="AlphaFoldDB" id="A0A6N8JHH8"/>
<gene>
    <name evidence="2" type="ORF">GO495_29020</name>
</gene>
<comment type="caution">
    <text evidence="2">The sequence shown here is derived from an EMBL/GenBank/DDBJ whole genome shotgun (WGS) entry which is preliminary data.</text>
</comment>
<keyword evidence="1" id="KW-1133">Transmembrane helix</keyword>
<feature type="transmembrane region" description="Helical" evidence="1">
    <location>
        <begin position="469"/>
        <end position="487"/>
    </location>
</feature>
<proteinExistence type="predicted"/>
<keyword evidence="1" id="KW-0812">Transmembrane</keyword>
<feature type="transmembrane region" description="Helical" evidence="1">
    <location>
        <begin position="169"/>
        <end position="196"/>
    </location>
</feature>
<dbReference type="Proteomes" id="UP000468388">
    <property type="component" value="Unassembled WGS sequence"/>
</dbReference>
<evidence type="ECO:0000256" key="1">
    <source>
        <dbReference type="SAM" id="Phobius"/>
    </source>
</evidence>
<feature type="transmembrane region" description="Helical" evidence="1">
    <location>
        <begin position="21"/>
        <end position="40"/>
    </location>
</feature>
<feature type="transmembrane region" description="Helical" evidence="1">
    <location>
        <begin position="208"/>
        <end position="227"/>
    </location>
</feature>
<keyword evidence="1" id="KW-0472">Membrane</keyword>
<feature type="transmembrane region" description="Helical" evidence="1">
    <location>
        <begin position="442"/>
        <end position="463"/>
    </location>
</feature>